<dbReference type="KEGG" id="bfs:BF9343_1926"/>
<organism evidence="1 2">
    <name type="scientific">Bacteroides fragilis (strain ATCC 25285 / DSM 2151 / CCUG 4856 / JCM 11019 / LMG 10263 / NCTC 9343 / Onslow / VPI 2553 / EN-2)</name>
    <dbReference type="NCBI Taxonomy" id="272559"/>
    <lineage>
        <taxon>Bacteria</taxon>
        <taxon>Pseudomonadati</taxon>
        <taxon>Bacteroidota</taxon>
        <taxon>Bacteroidia</taxon>
        <taxon>Bacteroidales</taxon>
        <taxon>Bacteroidaceae</taxon>
        <taxon>Bacteroides</taxon>
    </lineage>
</organism>
<dbReference type="RefSeq" id="WP_010992796.1">
    <property type="nucleotide sequence ID" value="NC_003228.3"/>
</dbReference>
<sequence length="306" mass="35873">MKSHKEYKNEYQRWTEEIQALNEAVQCDTKKWKIIGCFFALFASLSFCGSFFAACFICEIATITNLTLSVCITILGFCFWLVLIFYKVTPKVFPKIPLTNNDKLWRYSYFNFRDKWVYKYIDEFKQFDEKRIVIDATNPTRRGAPIFFLLIVIILPLLGIYSFQGGNNNFAENYTIILINCVLILSGIFKFLSPRRTIVFDREKKTITIPRRWLIHKEETIPFQKAVISFGQDALRGIDGVVIANYQHLVGEVSLQFAGRTNGYCFARLIQAYMTEDDLSNHPEFETFKQIQKEIRINKLRKKTEK</sequence>
<protein>
    <submittedName>
        <fullName evidence="1">Transmembrane protein</fullName>
    </submittedName>
</protein>
<name>A0A380Z096_BACFN</name>
<dbReference type="EMBL" id="CR626927">
    <property type="protein sequence ID" value="CAH07707.1"/>
    <property type="molecule type" value="Genomic_DNA"/>
</dbReference>
<gene>
    <name evidence="1" type="ORF">BF9343_1926</name>
</gene>
<accession>Q5LDU8</accession>
<proteinExistence type="predicted"/>
<keyword evidence="1" id="KW-0812">Transmembrane</keyword>
<dbReference type="AlphaFoldDB" id="A0A380Z096"/>
<dbReference type="HOGENOM" id="CLU_926394_0_0_10"/>
<reference evidence="1 2" key="1">
    <citation type="journal article" date="2005" name="Science">
        <title>Extensive DNA inversions in the B. fragilis genome control variable gene expression.</title>
        <authorList>
            <person name="Cerdeno-Tarraga A.M."/>
            <person name="Patrick S."/>
            <person name="Crosmann L."/>
            <person name="Blakely G."/>
            <person name="Abratt V."/>
            <person name="Lennard N."/>
            <person name="Duerden B."/>
            <person name="Poxton I."/>
            <person name="Harris B."/>
            <person name="Quail M.A."/>
            <person name="Barron A."/>
            <person name="Clarck L."/>
            <person name="Corton C."/>
            <person name="Doggett J."/>
            <person name="Holden M.T.G."/>
            <person name="Larke N."/>
            <person name="Line A."/>
            <person name="Lord A."/>
            <person name="Norbertczak H."/>
            <person name="Ormond D."/>
            <person name="Price C."/>
            <person name="Rabbinowitsch E."/>
            <person name="Woodward J."/>
            <person name="Barrel B.G."/>
            <person name="Parkhill J."/>
        </authorList>
    </citation>
    <scope>NUCLEOTIDE SEQUENCE [LARGE SCALE GENOMIC DNA]</scope>
    <source>
        <strain evidence="2">ATCC 25285 / DSM 2151 / CCUG 4856 / JCM 11019 / LMG 10263 / NCTC 9343 / Onslow / VPI 2553 / EN-2</strain>
    </source>
</reference>
<keyword evidence="2" id="KW-1185">Reference proteome</keyword>
<dbReference type="Proteomes" id="UP000006731">
    <property type="component" value="Chromosome"/>
</dbReference>
<dbReference type="GeneID" id="60366399"/>
<evidence type="ECO:0000313" key="1">
    <source>
        <dbReference type="EMBL" id="CAH07707.1"/>
    </source>
</evidence>
<accession>A0A380Z096</accession>
<evidence type="ECO:0000313" key="2">
    <source>
        <dbReference type="Proteomes" id="UP000006731"/>
    </source>
</evidence>
<keyword evidence="1" id="KW-0472">Membrane</keyword>